<gene>
    <name evidence="1" type="ORF">I5776_04045</name>
</gene>
<keyword evidence="2" id="KW-1185">Reference proteome</keyword>
<protein>
    <submittedName>
        <fullName evidence="1">Uncharacterized protein</fullName>
    </submittedName>
</protein>
<sequence>MRMQRASKRRRKSKFLILFIVLIAIIGGYCAYQQIAEFKAGKRRISNYPPLLHLINRMKRKKVRVRKAKKSRLFKKKSL</sequence>
<dbReference type="Proteomes" id="UP000595691">
    <property type="component" value="Chromosome"/>
</dbReference>
<reference evidence="1 2" key="1">
    <citation type="submission" date="2020-11" db="EMBL/GenBank/DDBJ databases">
        <title>Taxonomic evaluation of the Bacillus sporothermodurans group of bacteria based on whole genome sequences.</title>
        <authorList>
            <person name="Fiedler G."/>
            <person name="Herbstmann A.-D."/>
            <person name="Doll E."/>
            <person name="Wenning M."/>
            <person name="Brinks E."/>
            <person name="Kabisch J."/>
            <person name="Breitenwieser F."/>
            <person name="Lappann M."/>
            <person name="Boehnlein C."/>
            <person name="Franz C."/>
        </authorList>
    </citation>
    <scope>NUCLEOTIDE SEQUENCE [LARGE SCALE GENOMIC DNA]</scope>
    <source>
        <strain evidence="1 2">JCM 19841</strain>
    </source>
</reference>
<evidence type="ECO:0000313" key="2">
    <source>
        <dbReference type="Proteomes" id="UP000595691"/>
    </source>
</evidence>
<name>A0ABX7E353_9BACI</name>
<dbReference type="EMBL" id="CP065425">
    <property type="protein sequence ID" value="QQZ10141.1"/>
    <property type="molecule type" value="Genomic_DNA"/>
</dbReference>
<organism evidence="1 2">
    <name type="scientific">Heyndrickxia vini</name>
    <dbReference type="NCBI Taxonomy" id="1476025"/>
    <lineage>
        <taxon>Bacteria</taxon>
        <taxon>Bacillati</taxon>
        <taxon>Bacillota</taxon>
        <taxon>Bacilli</taxon>
        <taxon>Bacillales</taxon>
        <taxon>Bacillaceae</taxon>
        <taxon>Heyndrickxia</taxon>
    </lineage>
</organism>
<proteinExistence type="predicted"/>
<evidence type="ECO:0000313" key="1">
    <source>
        <dbReference type="EMBL" id="QQZ10141.1"/>
    </source>
</evidence>
<dbReference type="RefSeq" id="WP_202779085.1">
    <property type="nucleotide sequence ID" value="NZ_CP065425.1"/>
</dbReference>
<accession>A0ABX7E353</accession>